<dbReference type="EC" id="3.5.1.4" evidence="3"/>
<evidence type="ECO:0000256" key="1">
    <source>
        <dbReference type="ARBA" id="ARBA00001311"/>
    </source>
</evidence>
<reference evidence="7" key="1">
    <citation type="journal article" date="2023" name="Genome Biol. Evol.">
        <title>First Whole Genome Sequence and Flow Cytometry Genome Size Data for the Lichen-Forming Fungus Ramalina farinacea (Ascomycota).</title>
        <authorList>
            <person name="Llewellyn T."/>
            <person name="Mian S."/>
            <person name="Hill R."/>
            <person name="Leitch I.J."/>
            <person name="Gaya E."/>
        </authorList>
    </citation>
    <scope>NUCLEOTIDE SEQUENCE</scope>
    <source>
        <strain evidence="7">LIQ254RAFAR</strain>
    </source>
</reference>
<evidence type="ECO:0000256" key="5">
    <source>
        <dbReference type="SAM" id="MobiDB-lite"/>
    </source>
</evidence>
<dbReference type="PANTHER" id="PTHR46072:SF7">
    <property type="entry name" value="AMIDASE"/>
    <property type="match status" value="1"/>
</dbReference>
<dbReference type="Proteomes" id="UP001161017">
    <property type="component" value="Unassembled WGS sequence"/>
</dbReference>
<comment type="similarity">
    <text evidence="2">Belongs to the amidase family.</text>
</comment>
<protein>
    <recommendedName>
        <fullName evidence="3">amidase</fullName>
        <ecNumber evidence="3">3.5.1.4</ecNumber>
    </recommendedName>
</protein>
<name>A0AA43QRV4_9LECA</name>
<evidence type="ECO:0000313" key="7">
    <source>
        <dbReference type="EMBL" id="MDI1489758.1"/>
    </source>
</evidence>
<proteinExistence type="inferred from homology"/>
<comment type="caution">
    <text evidence="7">The sequence shown here is derived from an EMBL/GenBank/DDBJ whole genome shotgun (WGS) entry which is preliminary data.</text>
</comment>
<dbReference type="SUPFAM" id="SSF75304">
    <property type="entry name" value="Amidase signature (AS) enzymes"/>
    <property type="match status" value="1"/>
</dbReference>
<evidence type="ECO:0000259" key="6">
    <source>
        <dbReference type="Pfam" id="PF01425"/>
    </source>
</evidence>
<evidence type="ECO:0000313" key="8">
    <source>
        <dbReference type="Proteomes" id="UP001161017"/>
    </source>
</evidence>
<dbReference type="GO" id="GO:0004040">
    <property type="term" value="F:amidase activity"/>
    <property type="evidence" value="ECO:0007669"/>
    <property type="project" value="UniProtKB-EC"/>
</dbReference>
<organism evidence="7 8">
    <name type="scientific">Ramalina farinacea</name>
    <dbReference type="NCBI Taxonomy" id="258253"/>
    <lineage>
        <taxon>Eukaryota</taxon>
        <taxon>Fungi</taxon>
        <taxon>Dikarya</taxon>
        <taxon>Ascomycota</taxon>
        <taxon>Pezizomycotina</taxon>
        <taxon>Lecanoromycetes</taxon>
        <taxon>OSLEUM clade</taxon>
        <taxon>Lecanoromycetidae</taxon>
        <taxon>Lecanorales</taxon>
        <taxon>Lecanorineae</taxon>
        <taxon>Ramalinaceae</taxon>
        <taxon>Ramalina</taxon>
    </lineage>
</organism>
<gene>
    <name evidence="7" type="ORF">OHK93_000956</name>
</gene>
<evidence type="ECO:0000256" key="3">
    <source>
        <dbReference type="ARBA" id="ARBA00012922"/>
    </source>
</evidence>
<feature type="region of interest" description="Disordered" evidence="5">
    <location>
        <begin position="707"/>
        <end position="789"/>
    </location>
</feature>
<sequence>MLTHVCLVGTFEGKRGTGLEMVFESELVKELRAAGAVLYCKTSVPHSLMTGETVNNIIGYTTNPKNRNLTSGGSSGGEGALIGLHGSPVGFGTDIGGSVRIPAAFNGLYGIRPSAGRLPYGGMANSMDGQNSILSVVGPMSHSVASLRLVMRACLSQQPWLHDPLCLELPWRSDQEQQIQDILDAKKPLAFGVMLHDGSLAPHPPVRRAVKMVQQTIERLGHHTISWTPPSHKRGVDIVKKTWSYDGGLDIHNALGLSGEPIAPQVASGYGDKPVGQANATEIAATNVAQREYQQEYMEYWNSTVEMTTTGRAVDAIIMPVAPFAAARREKFKYYGYSSIFNLLDYTACVVPVTNVDKDVDSPDADFEPVSELDRENHDAYDAKLYDGAHDHASPMLPTSNPQVKGVPLEPLKMFMSQPSWQATGVINDLPQIHSQNLSLQPNPPPKIDANGDLHRKREFLDMLDQSRATELALKEVLESVRAANQLAHPTAPFDFNFFALTLPEMYLQCLASPPSLLAEPSQRPYELAWSVALPSTEQCEVLRACLTSRLYEWRRRCETSQYGGAYPLNGRDQQPRLISANERIKQEETAYYEHLEDAFEKWRKLTDSERSDSWQQACAKAFAREQEKHFATKRKLDMLEQETKQLRRKLEHPPHATQTSEEAPAPSSFLTLSREAIQNLPPSTGWDYDMLISKWQARVQSARSAQRSLPAYGSDAGTPQAGLTNGHTPMSVEEHRGSWSTQDSGRDAHGDEDHDHDVVMNGDAYHERSASSSHLNESRGLDRASGAH</sequence>
<accession>A0AA43QRV4</accession>
<feature type="compositionally biased region" description="Basic and acidic residues" evidence="5">
    <location>
        <begin position="745"/>
        <end position="770"/>
    </location>
</feature>
<keyword evidence="8" id="KW-1185">Reference proteome</keyword>
<dbReference type="PANTHER" id="PTHR46072">
    <property type="entry name" value="AMIDASE-RELATED-RELATED"/>
    <property type="match status" value="1"/>
</dbReference>
<dbReference type="AlphaFoldDB" id="A0AA43QRV4"/>
<dbReference type="Gene3D" id="3.90.1300.10">
    <property type="entry name" value="Amidase signature (AS) domain"/>
    <property type="match status" value="1"/>
</dbReference>
<evidence type="ECO:0000256" key="2">
    <source>
        <dbReference type="ARBA" id="ARBA00009199"/>
    </source>
</evidence>
<feature type="region of interest" description="Disordered" evidence="5">
    <location>
        <begin position="648"/>
        <end position="668"/>
    </location>
</feature>
<feature type="domain" description="Amidase" evidence="6">
    <location>
        <begin position="23"/>
        <end position="367"/>
    </location>
</feature>
<keyword evidence="4" id="KW-0378">Hydrolase</keyword>
<dbReference type="InterPro" id="IPR023631">
    <property type="entry name" value="Amidase_dom"/>
</dbReference>
<dbReference type="InterPro" id="IPR020556">
    <property type="entry name" value="Amidase_CS"/>
</dbReference>
<evidence type="ECO:0000256" key="4">
    <source>
        <dbReference type="ARBA" id="ARBA00022801"/>
    </source>
</evidence>
<dbReference type="PROSITE" id="PS00571">
    <property type="entry name" value="AMIDASES"/>
    <property type="match status" value="1"/>
</dbReference>
<dbReference type="InterPro" id="IPR036928">
    <property type="entry name" value="AS_sf"/>
</dbReference>
<comment type="catalytic activity">
    <reaction evidence="1">
        <text>a monocarboxylic acid amide + H2O = a monocarboxylate + NH4(+)</text>
        <dbReference type="Rhea" id="RHEA:12020"/>
        <dbReference type="ChEBI" id="CHEBI:15377"/>
        <dbReference type="ChEBI" id="CHEBI:28938"/>
        <dbReference type="ChEBI" id="CHEBI:35757"/>
        <dbReference type="ChEBI" id="CHEBI:83628"/>
        <dbReference type="EC" id="3.5.1.4"/>
    </reaction>
</comment>
<dbReference type="EMBL" id="JAPUFD010000010">
    <property type="protein sequence ID" value="MDI1489758.1"/>
    <property type="molecule type" value="Genomic_DNA"/>
</dbReference>
<dbReference type="Pfam" id="PF01425">
    <property type="entry name" value="Amidase"/>
    <property type="match status" value="1"/>
</dbReference>